<dbReference type="PRINTS" id="PR00102">
    <property type="entry name" value="OTCASE"/>
</dbReference>
<dbReference type="PANTHER" id="PTHR45753:SF3">
    <property type="entry name" value="ORNITHINE TRANSCARBAMYLASE, MITOCHONDRIAL"/>
    <property type="match status" value="1"/>
</dbReference>
<dbReference type="EC" id="2.1.3.3" evidence="3 6"/>
<evidence type="ECO:0000259" key="8">
    <source>
        <dbReference type="Pfam" id="PF02729"/>
    </source>
</evidence>
<comment type="pathway">
    <text evidence="1">Amino-acid biosynthesis; L-arginine biosynthesis; L-arginine from L-ornithine and carbamoyl phosphate: step 1/3.</text>
</comment>
<feature type="binding site" evidence="6">
    <location>
        <position position="292"/>
    </location>
    <ligand>
        <name>carbamoyl phosphate</name>
        <dbReference type="ChEBI" id="CHEBI:58228"/>
    </ligand>
</feature>
<keyword evidence="6" id="KW-0963">Cytoplasm</keyword>
<feature type="domain" description="Aspartate/ornithine carbamoyltransferase Asp/Orn-binding" evidence="7">
    <location>
        <begin position="148"/>
        <end position="301"/>
    </location>
</feature>
<dbReference type="Proteomes" id="UP000280881">
    <property type="component" value="Unassembled WGS sequence"/>
</dbReference>
<dbReference type="InterPro" id="IPR006131">
    <property type="entry name" value="Asp_carbamoyltransf_Asp/Orn-bd"/>
</dbReference>
<dbReference type="InterPro" id="IPR036901">
    <property type="entry name" value="Asp/Orn_carbamoylTrfase_sf"/>
</dbReference>
<dbReference type="NCBIfam" id="TIGR00658">
    <property type="entry name" value="orni_carb_tr"/>
    <property type="match status" value="1"/>
</dbReference>
<comment type="caution">
    <text evidence="9">The sequence shown here is derived from an EMBL/GenBank/DDBJ whole genome shotgun (WGS) entry which is preliminary data.</text>
</comment>
<comment type="catalytic activity">
    <reaction evidence="5 6">
        <text>carbamoyl phosphate + L-ornithine = L-citrulline + phosphate + H(+)</text>
        <dbReference type="Rhea" id="RHEA:19513"/>
        <dbReference type="ChEBI" id="CHEBI:15378"/>
        <dbReference type="ChEBI" id="CHEBI:43474"/>
        <dbReference type="ChEBI" id="CHEBI:46911"/>
        <dbReference type="ChEBI" id="CHEBI:57743"/>
        <dbReference type="ChEBI" id="CHEBI:58228"/>
        <dbReference type="EC" id="2.1.3.3"/>
    </reaction>
</comment>
<feature type="binding site" evidence="6">
    <location>
        <begin position="51"/>
        <end position="54"/>
    </location>
    <ligand>
        <name>carbamoyl phosphate</name>
        <dbReference type="ChEBI" id="CHEBI:58228"/>
    </ligand>
</feature>
<evidence type="ECO:0000313" key="9">
    <source>
        <dbReference type="EMBL" id="RKQ60440.1"/>
    </source>
</evidence>
<dbReference type="GO" id="GO:0016597">
    <property type="term" value="F:amino acid binding"/>
    <property type="evidence" value="ECO:0007669"/>
    <property type="project" value="InterPro"/>
</dbReference>
<protein>
    <recommendedName>
        <fullName evidence="3 6">Ornithine carbamoyltransferase</fullName>
        <shortName evidence="6">OTCase</shortName>
        <ecNumber evidence="3 6">2.1.3.3</ecNumber>
    </recommendedName>
</protein>
<dbReference type="GO" id="GO:0005737">
    <property type="term" value="C:cytoplasm"/>
    <property type="evidence" value="ECO:0007669"/>
    <property type="project" value="UniProtKB-SubCell"/>
</dbReference>
<dbReference type="EMBL" id="RBIE01000004">
    <property type="protein sequence ID" value="RKQ60440.1"/>
    <property type="molecule type" value="Genomic_DNA"/>
</dbReference>
<name>A0A420W5R1_9BACT</name>
<dbReference type="Gene3D" id="3.40.50.1370">
    <property type="entry name" value="Aspartate/ornithine carbamoyltransferase"/>
    <property type="match status" value="2"/>
</dbReference>
<sequence>MKDFISMLDADRLFIENIISLSAFLKEKNKRGELYRPLEGFKAALIFEKPSTRTRVSFEVGVFELGGHGVYMDNRSSQLGRGEPIKDTARVLSRYVDLIVIRTFGQERVNELARYSTVPVINALTDEEHPCQVLADLFTIWEYKGKLEGLKVAYLGDGNNMCNSWLIGAAYMGMKFYTATPKGYEPLPFYVERAKEIAKETGAEIVVTHDPVEAVKDADVVYTDVWASMGQEEEAEERRKVFMPYQVNSELVKHAKPDYLFMHCLPAHRGEEVSEEVLEGERSVVWDQAENRLHTQKALILKLVRKPKP</sequence>
<dbReference type="Pfam" id="PF02729">
    <property type="entry name" value="OTCace_N"/>
    <property type="match status" value="1"/>
</dbReference>
<dbReference type="InterPro" id="IPR002292">
    <property type="entry name" value="Orn/put_carbamltrans"/>
</dbReference>
<dbReference type="InterPro" id="IPR006130">
    <property type="entry name" value="Asp/Orn_carbamoylTrfase"/>
</dbReference>
<accession>A0A420W5R1</accession>
<dbReference type="InterPro" id="IPR024904">
    <property type="entry name" value="OTCase_ArgI"/>
</dbReference>
<organism evidence="9 10">
    <name type="scientific">Thermovibrio guaymasensis</name>
    <dbReference type="NCBI Taxonomy" id="240167"/>
    <lineage>
        <taxon>Bacteria</taxon>
        <taxon>Pseudomonadati</taxon>
        <taxon>Aquificota</taxon>
        <taxon>Aquificia</taxon>
        <taxon>Desulfurobacteriales</taxon>
        <taxon>Desulfurobacteriaceae</taxon>
        <taxon>Thermovibrio</taxon>
    </lineage>
</organism>
<dbReference type="OrthoDB" id="9802587at2"/>
<evidence type="ECO:0000256" key="5">
    <source>
        <dbReference type="ARBA" id="ARBA00048772"/>
    </source>
</evidence>
<feature type="binding site" evidence="6">
    <location>
        <position position="102"/>
    </location>
    <ligand>
        <name>carbamoyl phosphate</name>
        <dbReference type="ChEBI" id="CHEBI:58228"/>
    </ligand>
</feature>
<evidence type="ECO:0000256" key="6">
    <source>
        <dbReference type="HAMAP-Rule" id="MF_01109"/>
    </source>
</evidence>
<proteinExistence type="inferred from homology"/>
<dbReference type="AlphaFoldDB" id="A0A420W5R1"/>
<dbReference type="GO" id="GO:0004585">
    <property type="term" value="F:ornithine carbamoyltransferase activity"/>
    <property type="evidence" value="ECO:0007669"/>
    <property type="project" value="UniProtKB-UniRule"/>
</dbReference>
<keyword evidence="4 6" id="KW-0808">Transferase</keyword>
<reference evidence="9 10" key="1">
    <citation type="submission" date="2018-10" db="EMBL/GenBank/DDBJ databases">
        <title>Genomic Encyclopedia of Type Strains, Phase IV (KMG-IV): sequencing the most valuable type-strain genomes for metagenomic binning, comparative biology and taxonomic classification.</title>
        <authorList>
            <person name="Goeker M."/>
        </authorList>
    </citation>
    <scope>NUCLEOTIDE SEQUENCE [LARGE SCALE GENOMIC DNA]</scope>
    <source>
        <strain evidence="9 10">DSM 15521</strain>
    </source>
</reference>
<feature type="binding site" evidence="6">
    <location>
        <position position="78"/>
    </location>
    <ligand>
        <name>carbamoyl phosphate</name>
        <dbReference type="ChEBI" id="CHEBI:58228"/>
    </ligand>
</feature>
<evidence type="ECO:0000313" key="10">
    <source>
        <dbReference type="Proteomes" id="UP000280881"/>
    </source>
</evidence>
<dbReference type="PANTHER" id="PTHR45753">
    <property type="entry name" value="ORNITHINE CARBAMOYLTRANSFERASE, MITOCHONDRIAL"/>
    <property type="match status" value="1"/>
</dbReference>
<feature type="binding site" evidence="6">
    <location>
        <begin position="264"/>
        <end position="265"/>
    </location>
    <ligand>
        <name>carbamoyl phosphate</name>
        <dbReference type="ChEBI" id="CHEBI:58228"/>
    </ligand>
</feature>
<dbReference type="Pfam" id="PF00185">
    <property type="entry name" value="OTCace"/>
    <property type="match status" value="1"/>
</dbReference>
<feature type="binding site" evidence="6">
    <location>
        <begin position="228"/>
        <end position="229"/>
    </location>
    <ligand>
        <name>L-ornithine</name>
        <dbReference type="ChEBI" id="CHEBI:46911"/>
    </ligand>
</feature>
<feature type="domain" description="Aspartate/ornithine carbamoyltransferase carbamoyl-P binding" evidence="8">
    <location>
        <begin position="2"/>
        <end position="142"/>
    </location>
</feature>
<dbReference type="PROSITE" id="PS00097">
    <property type="entry name" value="CARBAMOYLTRANSFERASE"/>
    <property type="match status" value="1"/>
</dbReference>
<evidence type="ECO:0000256" key="2">
    <source>
        <dbReference type="ARBA" id="ARBA00007805"/>
    </source>
</evidence>
<dbReference type="InterPro" id="IPR006132">
    <property type="entry name" value="Asp/Orn_carbamoyltranf_P-bd"/>
</dbReference>
<feature type="binding site" evidence="6">
    <location>
        <position position="160"/>
    </location>
    <ligand>
        <name>L-ornithine</name>
        <dbReference type="ChEBI" id="CHEBI:46911"/>
    </ligand>
</feature>
<dbReference type="GO" id="GO:0042450">
    <property type="term" value="P:L-arginine biosynthetic process via ornithine"/>
    <property type="evidence" value="ECO:0007669"/>
    <property type="project" value="UniProtKB-UniRule"/>
</dbReference>
<keyword evidence="10" id="KW-1185">Reference proteome</keyword>
<dbReference type="SUPFAM" id="SSF53671">
    <property type="entry name" value="Aspartate/ornithine carbamoyltransferase"/>
    <property type="match status" value="1"/>
</dbReference>
<evidence type="ECO:0000256" key="4">
    <source>
        <dbReference type="ARBA" id="ARBA00022679"/>
    </source>
</evidence>
<gene>
    <name evidence="9" type="ORF">C7457_1517</name>
</gene>
<dbReference type="GO" id="GO:0019240">
    <property type="term" value="P:citrulline biosynthetic process"/>
    <property type="evidence" value="ECO:0007669"/>
    <property type="project" value="TreeGrafter"/>
</dbReference>
<dbReference type="NCBIfam" id="NF001986">
    <property type="entry name" value="PRK00779.1"/>
    <property type="match status" value="1"/>
</dbReference>
<evidence type="ECO:0000256" key="3">
    <source>
        <dbReference type="ARBA" id="ARBA00013007"/>
    </source>
</evidence>
<comment type="subcellular location">
    <subcellularLocation>
        <location evidence="6">Cytoplasm</location>
    </subcellularLocation>
</comment>
<dbReference type="PRINTS" id="PR00100">
    <property type="entry name" value="AOTCASE"/>
</dbReference>
<evidence type="ECO:0000256" key="1">
    <source>
        <dbReference type="ARBA" id="ARBA00004975"/>
    </source>
</evidence>
<feature type="binding site" evidence="6">
    <location>
        <position position="224"/>
    </location>
    <ligand>
        <name>L-ornithine</name>
        <dbReference type="ChEBI" id="CHEBI:46911"/>
    </ligand>
</feature>
<dbReference type="RefSeq" id="WP_121171670.1">
    <property type="nucleotide sequence ID" value="NZ_RBIE01000004.1"/>
</dbReference>
<evidence type="ECO:0000259" key="7">
    <source>
        <dbReference type="Pfam" id="PF00185"/>
    </source>
</evidence>
<comment type="similarity">
    <text evidence="2 6">Belongs to the aspartate/ornithine carbamoyltransferase superfamily. OTCase family.</text>
</comment>
<dbReference type="FunFam" id="3.40.50.1370:FF:000008">
    <property type="entry name" value="Ornithine carbamoyltransferase"/>
    <property type="match status" value="1"/>
</dbReference>
<dbReference type="HAMAP" id="MF_01109">
    <property type="entry name" value="OTCase"/>
    <property type="match status" value="1"/>
</dbReference>
<feature type="binding site" evidence="6">
    <location>
        <begin position="129"/>
        <end position="132"/>
    </location>
    <ligand>
        <name>carbamoyl phosphate</name>
        <dbReference type="ChEBI" id="CHEBI:58228"/>
    </ligand>
</feature>